<dbReference type="Pfam" id="PF00440">
    <property type="entry name" value="TetR_N"/>
    <property type="match status" value="1"/>
</dbReference>
<proteinExistence type="predicted"/>
<organism evidence="7 8">
    <name type="scientific">Nocardioides salarius</name>
    <dbReference type="NCBI Taxonomy" id="374513"/>
    <lineage>
        <taxon>Bacteria</taxon>
        <taxon>Bacillati</taxon>
        <taxon>Actinomycetota</taxon>
        <taxon>Actinomycetes</taxon>
        <taxon>Propionibacteriales</taxon>
        <taxon>Nocardioidaceae</taxon>
        <taxon>Nocardioides</taxon>
    </lineage>
</organism>
<dbReference type="InterPro" id="IPR036271">
    <property type="entry name" value="Tet_transcr_reg_TetR-rel_C_sf"/>
</dbReference>
<name>A0ABS2M7F1_9ACTN</name>
<dbReference type="RefSeq" id="WP_193667778.1">
    <property type="nucleotide sequence ID" value="NZ_JACDTV010000003.1"/>
</dbReference>
<dbReference type="SUPFAM" id="SSF48498">
    <property type="entry name" value="Tetracyclin repressor-like, C-terminal domain"/>
    <property type="match status" value="1"/>
</dbReference>
<evidence type="ECO:0000256" key="2">
    <source>
        <dbReference type="ARBA" id="ARBA00023125"/>
    </source>
</evidence>
<evidence type="ECO:0000256" key="1">
    <source>
        <dbReference type="ARBA" id="ARBA00023015"/>
    </source>
</evidence>
<sequence length="246" mass="26342">MELRADAARNRAAIVEAARTVFAEHGLDAPLDDIARLAGTGNATLYRRFATRGDLIEAVFAERMVEELDAVEAALANPDPWDGFASYVTAVGAMQTRDRGMADLVTMDVARAPEIEDVRARAFKGLVKLVARARTAGVLRDDFTTQDVVLLLMANAGLVERTHDISEQASARLLHVLLDGLRASAATNGPVAPGAPGTEEAMRRNSEHRLGASIRKTKGTKEPVCPQTSPASNAKTSTRSASEKDH</sequence>
<keyword evidence="8" id="KW-1185">Reference proteome</keyword>
<accession>A0ABS2M7F1</accession>
<dbReference type="Gene3D" id="1.10.357.10">
    <property type="entry name" value="Tetracycline Repressor, domain 2"/>
    <property type="match status" value="1"/>
</dbReference>
<dbReference type="PANTHER" id="PTHR30055">
    <property type="entry name" value="HTH-TYPE TRANSCRIPTIONAL REGULATOR RUTR"/>
    <property type="match status" value="1"/>
</dbReference>
<evidence type="ECO:0000259" key="6">
    <source>
        <dbReference type="PROSITE" id="PS50977"/>
    </source>
</evidence>
<feature type="compositionally biased region" description="Basic and acidic residues" evidence="5">
    <location>
        <begin position="200"/>
        <end position="210"/>
    </location>
</feature>
<dbReference type="InterPro" id="IPR049445">
    <property type="entry name" value="TetR_SbtR-like_C"/>
</dbReference>
<evidence type="ECO:0000256" key="4">
    <source>
        <dbReference type="PROSITE-ProRule" id="PRU00335"/>
    </source>
</evidence>
<dbReference type="EMBL" id="JAFBBZ010000001">
    <property type="protein sequence ID" value="MBM7507107.1"/>
    <property type="molecule type" value="Genomic_DNA"/>
</dbReference>
<gene>
    <name evidence="7" type="ORF">JOE61_000921</name>
</gene>
<dbReference type="Proteomes" id="UP000732378">
    <property type="component" value="Unassembled WGS sequence"/>
</dbReference>
<protein>
    <submittedName>
        <fullName evidence="7">AcrR family transcriptional regulator</fullName>
    </submittedName>
</protein>
<keyword evidence="3" id="KW-0804">Transcription</keyword>
<evidence type="ECO:0000256" key="5">
    <source>
        <dbReference type="SAM" id="MobiDB-lite"/>
    </source>
</evidence>
<feature type="compositionally biased region" description="Polar residues" evidence="5">
    <location>
        <begin position="226"/>
        <end position="240"/>
    </location>
</feature>
<evidence type="ECO:0000313" key="7">
    <source>
        <dbReference type="EMBL" id="MBM7507107.1"/>
    </source>
</evidence>
<comment type="caution">
    <text evidence="7">The sequence shown here is derived from an EMBL/GenBank/DDBJ whole genome shotgun (WGS) entry which is preliminary data.</text>
</comment>
<dbReference type="InterPro" id="IPR050109">
    <property type="entry name" value="HTH-type_TetR-like_transc_reg"/>
</dbReference>
<dbReference type="PRINTS" id="PR00455">
    <property type="entry name" value="HTHTETR"/>
</dbReference>
<evidence type="ECO:0000256" key="3">
    <source>
        <dbReference type="ARBA" id="ARBA00023163"/>
    </source>
</evidence>
<evidence type="ECO:0000313" key="8">
    <source>
        <dbReference type="Proteomes" id="UP000732378"/>
    </source>
</evidence>
<dbReference type="InterPro" id="IPR009057">
    <property type="entry name" value="Homeodomain-like_sf"/>
</dbReference>
<keyword evidence="1" id="KW-0805">Transcription regulation</keyword>
<dbReference type="PANTHER" id="PTHR30055:SF234">
    <property type="entry name" value="HTH-TYPE TRANSCRIPTIONAL REGULATOR BETI"/>
    <property type="match status" value="1"/>
</dbReference>
<reference evidence="7 8" key="1">
    <citation type="submission" date="2021-01" db="EMBL/GenBank/DDBJ databases">
        <title>Sequencing the genomes of 1000 actinobacteria strains.</title>
        <authorList>
            <person name="Klenk H.-P."/>
        </authorList>
    </citation>
    <scope>NUCLEOTIDE SEQUENCE [LARGE SCALE GENOMIC DNA]</scope>
    <source>
        <strain evidence="7 8">DSM 18239</strain>
    </source>
</reference>
<dbReference type="InterPro" id="IPR001647">
    <property type="entry name" value="HTH_TetR"/>
</dbReference>
<feature type="domain" description="HTH tetR-type" evidence="6">
    <location>
        <begin position="8"/>
        <end position="67"/>
    </location>
</feature>
<feature type="region of interest" description="Disordered" evidence="5">
    <location>
        <begin position="185"/>
        <end position="246"/>
    </location>
</feature>
<dbReference type="SUPFAM" id="SSF46689">
    <property type="entry name" value="Homeodomain-like"/>
    <property type="match status" value="1"/>
</dbReference>
<keyword evidence="2 4" id="KW-0238">DNA-binding</keyword>
<feature type="DNA-binding region" description="H-T-H motif" evidence="4">
    <location>
        <begin position="30"/>
        <end position="49"/>
    </location>
</feature>
<dbReference type="PROSITE" id="PS50977">
    <property type="entry name" value="HTH_TETR_2"/>
    <property type="match status" value="1"/>
</dbReference>
<dbReference type="Pfam" id="PF21597">
    <property type="entry name" value="TetR_C_43"/>
    <property type="match status" value="1"/>
</dbReference>